<gene>
    <name evidence="2" type="ORF">SAMN06296008_10835</name>
</gene>
<dbReference type="SUPFAM" id="SSF142433">
    <property type="entry name" value="CinA-like"/>
    <property type="match status" value="1"/>
</dbReference>
<dbReference type="AlphaFoldDB" id="A0A1W2A8Y4"/>
<dbReference type="NCBIfam" id="TIGR00199">
    <property type="entry name" value="PncC_domain"/>
    <property type="match status" value="1"/>
</dbReference>
<evidence type="ECO:0000313" key="2">
    <source>
        <dbReference type="EMBL" id="SMC57114.1"/>
    </source>
</evidence>
<organism evidence="2 3">
    <name type="scientific">Polynucleobacter kasalickyi</name>
    <dbReference type="NCBI Taxonomy" id="1938817"/>
    <lineage>
        <taxon>Bacteria</taxon>
        <taxon>Pseudomonadati</taxon>
        <taxon>Pseudomonadota</taxon>
        <taxon>Betaproteobacteria</taxon>
        <taxon>Burkholderiales</taxon>
        <taxon>Burkholderiaceae</taxon>
        <taxon>Polynucleobacter</taxon>
    </lineage>
</organism>
<protein>
    <submittedName>
        <fullName evidence="2">Nicotinamide-nucleotide amidase</fullName>
    </submittedName>
</protein>
<sequence>MKHIANEHAVALSHFLMDHHLVMSTAESCTGGMVASALTDLAGSSAWFDRGFVTYSNEAKCDSLGVAMDLIQTHGAVSEEVARAMAIGTITHSKADIALSISGVAGPTGGSLEKPVGFVCFGWAWKQNGVIHSQTQAVKLLGTDITITESTRHIVRLLARDHALKELLVFLKN</sequence>
<name>A0A1W2A8Y4_9BURK</name>
<keyword evidence="3" id="KW-1185">Reference proteome</keyword>
<dbReference type="InterPro" id="IPR036653">
    <property type="entry name" value="CinA-like_C"/>
</dbReference>
<reference evidence="2 3" key="1">
    <citation type="submission" date="2017-04" db="EMBL/GenBank/DDBJ databases">
        <authorList>
            <person name="Afonso C.L."/>
            <person name="Miller P.J."/>
            <person name="Scott M.A."/>
            <person name="Spackman E."/>
            <person name="Goraichik I."/>
            <person name="Dimitrov K.M."/>
            <person name="Suarez D.L."/>
            <person name="Swayne D.E."/>
        </authorList>
    </citation>
    <scope>NUCLEOTIDE SEQUENCE [LARGE SCALE GENOMIC DNA]</scope>
    <source>
        <strain evidence="2 3">VK13</strain>
    </source>
</reference>
<dbReference type="STRING" id="1938817.SAMN06296008_10835"/>
<accession>A0A1W2A8Y4</accession>
<dbReference type="RefSeq" id="WP_084283688.1">
    <property type="nucleotide sequence ID" value="NZ_FWXJ01000008.1"/>
</dbReference>
<evidence type="ECO:0000259" key="1">
    <source>
        <dbReference type="Pfam" id="PF02464"/>
    </source>
</evidence>
<dbReference type="Gene3D" id="3.90.950.20">
    <property type="entry name" value="CinA-like"/>
    <property type="match status" value="1"/>
</dbReference>
<dbReference type="OrthoDB" id="9801454at2"/>
<proteinExistence type="predicted"/>
<dbReference type="Pfam" id="PF02464">
    <property type="entry name" value="CinA"/>
    <property type="match status" value="1"/>
</dbReference>
<evidence type="ECO:0000313" key="3">
    <source>
        <dbReference type="Proteomes" id="UP000192708"/>
    </source>
</evidence>
<feature type="domain" description="CinA C-terminal" evidence="1">
    <location>
        <begin position="9"/>
        <end position="137"/>
    </location>
</feature>
<dbReference type="EMBL" id="FWXJ01000008">
    <property type="protein sequence ID" value="SMC57114.1"/>
    <property type="molecule type" value="Genomic_DNA"/>
</dbReference>
<dbReference type="Proteomes" id="UP000192708">
    <property type="component" value="Unassembled WGS sequence"/>
</dbReference>
<dbReference type="InterPro" id="IPR008136">
    <property type="entry name" value="CinA_C"/>
</dbReference>